<organism evidence="2">
    <name type="scientific">Tanacetum cinerariifolium</name>
    <name type="common">Dalmatian daisy</name>
    <name type="synonym">Chrysanthemum cinerariifolium</name>
    <dbReference type="NCBI Taxonomy" id="118510"/>
    <lineage>
        <taxon>Eukaryota</taxon>
        <taxon>Viridiplantae</taxon>
        <taxon>Streptophyta</taxon>
        <taxon>Embryophyta</taxon>
        <taxon>Tracheophyta</taxon>
        <taxon>Spermatophyta</taxon>
        <taxon>Magnoliopsida</taxon>
        <taxon>eudicotyledons</taxon>
        <taxon>Gunneridae</taxon>
        <taxon>Pentapetalae</taxon>
        <taxon>asterids</taxon>
        <taxon>campanulids</taxon>
        <taxon>Asterales</taxon>
        <taxon>Asteraceae</taxon>
        <taxon>Asteroideae</taxon>
        <taxon>Anthemideae</taxon>
        <taxon>Anthemidinae</taxon>
        <taxon>Tanacetum</taxon>
    </lineage>
</organism>
<feature type="compositionally biased region" description="Basic residues" evidence="1">
    <location>
        <begin position="291"/>
        <end position="304"/>
    </location>
</feature>
<dbReference type="AlphaFoldDB" id="A0A6L2P5N5"/>
<sequence length="843" mass="97212">MCFNSSTGLYSSQLDKQWFNLHKDILRDALDITPTNDNNHFGAPPSSDTVIEYVNTLGYPCTLRNMSAMSVNVLYQPWRAILSMINMCLTEFVHSIKTFLTDKKNLTTASRGKKKSSHLLIPSVRFTKLIIYHLKTKHNIHPINGLSLHYSHVENVLNTLKFVRNDGREIFGMPIPYALLTNAIKRAPYYSGYLEHIAEYQRYMDEEHDKEKEKQVVIESPNATKVTKPKAAKQTKPSAPKAPKVTKHADPKPTSFQPPKPTLAPTEPSKKDQGNKHKLVKEASYTPSYAKRSKAGKVTKKRMPKSPLQLVDEFVDEDVPGKEHAYDNEEANLQWALELNTPKNKSHVDQFIFQRRTLMPTEPFGHAESPAWMRKCLRSILEIKMKARLDQPCHVVHVGPNLEHADLEATDASTQQNLEQMDEEFTTTAYLNVQENLKLPTEDQDTSSVPPMTTPVINVTVSQPVSTTVQASLLTSTTIATTITTTTTLPPPPPYIQQSTTDSILLQCINKSYEAHEDHKNLFDALQKSLEHDYSNQLLLDLEQHARRKERDMTYQELLLGLHLHNHHIYLLQQARLRLQTLGMITCPKLTREKTGGNHYLKRKDQGLLNLLGSFHLPMYLVYLRYGNKGIRPALSISKMKAARYPDFGLELLVLEQLHDSSSRQKEVRTHMRILSVVSIIVYSRYGYDYLSEIVLQRYDFQEYTIAGKNFKNLYPSDFEDLNLLLLQGHLDHLPVVFLVDNNERKIMRLNEIYKFIDDTLTRILKALDYKVKEFKVKRLNSGMNTRFWTQRDVTRSKEFIVAIERRLKTRRIYQNLECFVGGRVHDIDYRLLQRTKGYRHSI</sequence>
<accession>A0A6L2P5N5</accession>
<evidence type="ECO:0000313" key="2">
    <source>
        <dbReference type="EMBL" id="GEU93770.1"/>
    </source>
</evidence>
<evidence type="ECO:0000256" key="1">
    <source>
        <dbReference type="SAM" id="MobiDB-lite"/>
    </source>
</evidence>
<gene>
    <name evidence="2" type="ORF">Tci_065748</name>
</gene>
<comment type="caution">
    <text evidence="2">The sequence shown here is derived from an EMBL/GenBank/DDBJ whole genome shotgun (WGS) entry which is preliminary data.</text>
</comment>
<dbReference type="EMBL" id="BKCJ010010927">
    <property type="protein sequence ID" value="GEU93770.1"/>
    <property type="molecule type" value="Genomic_DNA"/>
</dbReference>
<feature type="region of interest" description="Disordered" evidence="1">
    <location>
        <begin position="211"/>
        <end position="304"/>
    </location>
</feature>
<name>A0A6L2P5N5_TANCI</name>
<protein>
    <submittedName>
        <fullName evidence="2">Uncharacterized protein</fullName>
    </submittedName>
</protein>
<reference evidence="2" key="1">
    <citation type="journal article" date="2019" name="Sci. Rep.">
        <title>Draft genome of Tanacetum cinerariifolium, the natural source of mosquito coil.</title>
        <authorList>
            <person name="Yamashiro T."/>
            <person name="Shiraishi A."/>
            <person name="Satake H."/>
            <person name="Nakayama K."/>
        </authorList>
    </citation>
    <scope>NUCLEOTIDE SEQUENCE</scope>
</reference>
<proteinExistence type="predicted"/>